<dbReference type="PANTHER" id="PTHR42755">
    <property type="entry name" value="3-DEOXY-MANNO-OCTULOSONATE CYTIDYLYLTRANSFERASE"/>
    <property type="match status" value="1"/>
</dbReference>
<dbReference type="GO" id="GO:0009245">
    <property type="term" value="P:lipid A biosynthetic process"/>
    <property type="evidence" value="ECO:0007669"/>
    <property type="project" value="TreeGrafter"/>
</dbReference>
<feature type="domain" description="3-deoxy-D-manno-octulosonic-acid transferase N-terminal" evidence="1">
    <location>
        <begin position="39"/>
        <end position="159"/>
    </location>
</feature>
<keyword evidence="2" id="KW-0808">Transferase</keyword>
<reference evidence="2" key="1">
    <citation type="submission" date="2019-09" db="EMBL/GenBank/DDBJ databases">
        <authorList>
            <person name="Needham M D."/>
        </authorList>
    </citation>
    <scope>NUCLEOTIDE SEQUENCE</scope>
</reference>
<dbReference type="InterPro" id="IPR007507">
    <property type="entry name" value="Glycos_transf_N"/>
</dbReference>
<dbReference type="Pfam" id="PF04413">
    <property type="entry name" value="Glycos_transf_N"/>
    <property type="match status" value="1"/>
</dbReference>
<name>A0A5E8CK50_9ZZZZ</name>
<proteinExistence type="predicted"/>
<dbReference type="EMBL" id="CABVLZ010000003">
    <property type="protein sequence ID" value="VVU95029.1"/>
    <property type="molecule type" value="Genomic_DNA"/>
</dbReference>
<accession>A0A5E8CK50</accession>
<dbReference type="PANTHER" id="PTHR42755:SF1">
    <property type="entry name" value="3-DEOXY-D-MANNO-OCTULOSONIC ACID TRANSFERASE, MITOCHONDRIAL-RELATED"/>
    <property type="match status" value="1"/>
</dbReference>
<gene>
    <name evidence="2" type="ORF">CPAV1605_754</name>
</gene>
<evidence type="ECO:0000313" key="2">
    <source>
        <dbReference type="EMBL" id="VVU95029.1"/>
    </source>
</evidence>
<organism evidence="2">
    <name type="scientific">seawater metagenome</name>
    <dbReference type="NCBI Taxonomy" id="1561972"/>
    <lineage>
        <taxon>unclassified sequences</taxon>
        <taxon>metagenomes</taxon>
        <taxon>ecological metagenomes</taxon>
    </lineage>
</organism>
<dbReference type="Gene3D" id="3.40.50.2000">
    <property type="entry name" value="Glycogen Phosphorylase B"/>
    <property type="match status" value="1"/>
</dbReference>
<dbReference type="GO" id="GO:0005886">
    <property type="term" value="C:plasma membrane"/>
    <property type="evidence" value="ECO:0007669"/>
    <property type="project" value="TreeGrafter"/>
</dbReference>
<dbReference type="InterPro" id="IPR039901">
    <property type="entry name" value="Kdotransferase"/>
</dbReference>
<protein>
    <submittedName>
        <fullName evidence="2">3-Deoxy-D-manno-octulosonic-acid transferase (Kdotransferase)</fullName>
    </submittedName>
</protein>
<dbReference type="AlphaFoldDB" id="A0A5E8CK50"/>
<sequence length="381" mass="45365">MNILLLIILCFLGLQLLIILLESFNYFKKYNIQFKDYLQKFCIYDKKLKKVDFLLHAVSCGEALSLQPIINYLERKKYSYLITVHTPTGYHLLSKKNKNVILKPFDTFFTIAYLFYCIQPKIICIAESDTWPHYIALAKYLNIKIYFFNYTKKNKPFRNLVHKFIATQIFTKEKIGNLKILSTYIPMILHKKFDTIIIASASQDEFKIHLEYMKYCINLKKDVKIIYVPRHLNWKEEFDRMMDLEYYLFYDCRENDINILLERYNILVVWSIGNLNQMYKYSKICLMGDTFNKVGGHNIIEPGVNNNFILLGPNYETCKDLIPYVKQLYIVDNIQELKEKTLDIIQSNIICNNKEFIIKKKDTILSNFTLCMDSIDEDYKN</sequence>
<dbReference type="GO" id="GO:0016740">
    <property type="term" value="F:transferase activity"/>
    <property type="evidence" value="ECO:0007669"/>
    <property type="project" value="UniProtKB-KW"/>
</dbReference>
<evidence type="ECO:0000259" key="1">
    <source>
        <dbReference type="Pfam" id="PF04413"/>
    </source>
</evidence>